<evidence type="ECO:0000313" key="2">
    <source>
        <dbReference type="Proteomes" id="UP000002045"/>
    </source>
</evidence>
<gene>
    <name evidence="1" type="ordered locus">XBJ1_0260</name>
</gene>
<dbReference type="HOGENOM" id="CLU_3223952_0_0_6"/>
<proteinExistence type="predicted"/>
<reference evidence="1" key="1">
    <citation type="journal article" date="2011" name="PLoS ONE">
        <title>The entomopathogenic bacterial endosymbionts xenorhabdus and photorhabdus: convergent lifestyles from divergent genomes.</title>
        <authorList>
            <person name="Chaston J.M."/>
            <person name="Suen G."/>
            <person name="Tucker S.L."/>
            <person name="Andersen A.W."/>
            <person name="Bhasin A."/>
            <person name="Bode E."/>
            <person name="Bode H.B."/>
            <person name="Brachmann A.O."/>
            <person name="Cowles C.E."/>
            <person name="Cowles K.N."/>
            <person name="Darby C."/>
            <person name="de Leon L."/>
            <person name="Drace K."/>
            <person name="Du Z."/>
            <person name="Givaudan A."/>
            <person name="Herbert Tran E.E."/>
            <person name="Jewell K.A."/>
            <person name="Knack J.J."/>
            <person name="Krasomil-Osterfeld K.C."/>
            <person name="Kukor R."/>
            <person name="Lanois A."/>
            <person name="Latreille P."/>
            <person name="Leimgruber N.K."/>
            <person name="Lipke C.M."/>
            <person name="Liu R."/>
            <person name="Lu X."/>
            <person name="Martens E.C."/>
            <person name="Marri P.R."/>
            <person name="Medigue C."/>
            <person name="Menard M.L."/>
            <person name="Miller N.M."/>
            <person name="Morales-Soto N."/>
            <person name="Norton S."/>
            <person name="Ogier J.C."/>
            <person name="Orchard S.S."/>
            <person name="Park D."/>
            <person name="Park Y."/>
            <person name="Qurollo B.A."/>
            <person name="Sugar D.R."/>
            <person name="Richards G.R."/>
            <person name="Rouy Z."/>
            <person name="Slominski B."/>
            <person name="Slominski K."/>
            <person name="Snyder H."/>
            <person name="Tjaden B.C."/>
            <person name="van der Hoeven R."/>
            <person name="Welch R.D."/>
            <person name="Wheeler C."/>
            <person name="Xiang B."/>
            <person name="Barbazuk B."/>
            <person name="Gaudriault S."/>
            <person name="Goodner B."/>
            <person name="Slater S.C."/>
            <person name="Forst S."/>
            <person name="Goldman B.S."/>
            <person name="Goodrich-Blair H."/>
        </authorList>
    </citation>
    <scope>NUCLEOTIDE SEQUENCE [LARGE SCALE GENOMIC DNA]</scope>
    <source>
        <strain evidence="1">SS-2004</strain>
    </source>
</reference>
<name>D3UYN3_XENBS</name>
<accession>D3UYN3</accession>
<organism evidence="1 2">
    <name type="scientific">Xenorhabdus bovienii (strain SS-2004)</name>
    <name type="common">Xenorhabdus nematophila subsp. bovienii</name>
    <dbReference type="NCBI Taxonomy" id="406818"/>
    <lineage>
        <taxon>Bacteria</taxon>
        <taxon>Pseudomonadati</taxon>
        <taxon>Pseudomonadota</taxon>
        <taxon>Gammaproteobacteria</taxon>
        <taxon>Enterobacterales</taxon>
        <taxon>Morganellaceae</taxon>
        <taxon>Xenorhabdus</taxon>
    </lineage>
</organism>
<sequence length="44" mass="5106">MHDDLLNNRTKTAYNILTSNFSKIHAEFIEHSDMSTPSHNMQSK</sequence>
<dbReference type="EMBL" id="FN667741">
    <property type="protein sequence ID" value="CBJ79411.1"/>
    <property type="molecule type" value="Genomic_DNA"/>
</dbReference>
<protein>
    <submittedName>
        <fullName evidence="1">Uncharacterized protein</fullName>
    </submittedName>
</protein>
<evidence type="ECO:0000313" key="1">
    <source>
        <dbReference type="EMBL" id="CBJ79411.1"/>
    </source>
</evidence>
<dbReference type="KEGG" id="xbo:XBJ1_0260"/>
<dbReference type="AlphaFoldDB" id="D3UYN3"/>
<dbReference type="Proteomes" id="UP000002045">
    <property type="component" value="Chromosome"/>
</dbReference>
<dbReference type="STRING" id="406818.XBJ1_0260"/>